<dbReference type="InterPro" id="IPR036390">
    <property type="entry name" value="WH_DNA-bd_sf"/>
</dbReference>
<dbReference type="InterPro" id="IPR002481">
    <property type="entry name" value="FUR"/>
</dbReference>
<keyword evidence="8" id="KW-0804">Transcription</keyword>
<keyword evidence="7" id="KW-0238">DNA-binding</keyword>
<dbReference type="SUPFAM" id="SSF46785">
    <property type="entry name" value="Winged helix' DNA-binding domain"/>
    <property type="match status" value="1"/>
</dbReference>
<keyword evidence="10" id="KW-1185">Reference proteome</keyword>
<organism evidence="9 10">
    <name type="scientific">Gemelliphila palaticanis</name>
    <dbReference type="NCBI Taxonomy" id="81950"/>
    <lineage>
        <taxon>Bacteria</taxon>
        <taxon>Bacillati</taxon>
        <taxon>Bacillota</taxon>
        <taxon>Bacilli</taxon>
        <taxon>Bacillales</taxon>
        <taxon>Gemellaceae</taxon>
        <taxon>Gemelliphila</taxon>
    </lineage>
</organism>
<sequence length="150" mass="17553">MALIDSKIDKLMSILKENGYKYTDKRRAMIELLAKEDRYINAKYVSETLGKEFPGLSFDTIYRNLSTYVDLGILEVTEINSERFFKLSCLHKDHHHHHHICLNCGKAKTINIDMCKNLIIPELEGYRIDDHKFEIYGLCPECLKEDKKNV</sequence>
<keyword evidence="6" id="KW-0805">Transcription regulation</keyword>
<dbReference type="InterPro" id="IPR036388">
    <property type="entry name" value="WH-like_DNA-bd_sf"/>
</dbReference>
<comment type="subcellular location">
    <subcellularLocation>
        <location evidence="1">Cytoplasm</location>
    </subcellularLocation>
</comment>
<comment type="similarity">
    <text evidence="2">Belongs to the Fur family.</text>
</comment>
<comment type="caution">
    <text evidence="9">The sequence shown here is derived from an EMBL/GenBank/DDBJ whole genome shotgun (WGS) entry which is preliminary data.</text>
</comment>
<name>A0ABX2T0P9_9BACL</name>
<evidence type="ECO:0000313" key="9">
    <source>
        <dbReference type="EMBL" id="NYS47962.1"/>
    </source>
</evidence>
<dbReference type="Proteomes" id="UP000531840">
    <property type="component" value="Unassembled WGS sequence"/>
</dbReference>
<proteinExistence type="inferred from homology"/>
<gene>
    <name evidence="9" type="ORF">HZY85_07235</name>
</gene>
<dbReference type="EMBL" id="JACBYF010000019">
    <property type="protein sequence ID" value="NYS47962.1"/>
    <property type="molecule type" value="Genomic_DNA"/>
</dbReference>
<dbReference type="PANTHER" id="PTHR33202:SF1">
    <property type="entry name" value="FERRIC UPTAKE REGULATION PROTEIN"/>
    <property type="match status" value="1"/>
</dbReference>
<dbReference type="Gene3D" id="3.30.1490.190">
    <property type="match status" value="1"/>
</dbReference>
<evidence type="ECO:0000256" key="8">
    <source>
        <dbReference type="ARBA" id="ARBA00023163"/>
    </source>
</evidence>
<evidence type="ECO:0000256" key="4">
    <source>
        <dbReference type="ARBA" id="ARBA00022491"/>
    </source>
</evidence>
<evidence type="ECO:0000256" key="7">
    <source>
        <dbReference type="ARBA" id="ARBA00023125"/>
    </source>
</evidence>
<dbReference type="InterPro" id="IPR043135">
    <property type="entry name" value="Fur_C"/>
</dbReference>
<evidence type="ECO:0000256" key="1">
    <source>
        <dbReference type="ARBA" id="ARBA00004496"/>
    </source>
</evidence>
<evidence type="ECO:0000256" key="6">
    <source>
        <dbReference type="ARBA" id="ARBA00023015"/>
    </source>
</evidence>
<dbReference type="Pfam" id="PF01475">
    <property type="entry name" value="FUR"/>
    <property type="match status" value="1"/>
</dbReference>
<dbReference type="Gene3D" id="1.10.10.10">
    <property type="entry name" value="Winged helix-like DNA-binding domain superfamily/Winged helix DNA-binding domain"/>
    <property type="match status" value="1"/>
</dbReference>
<dbReference type="CDD" id="cd07153">
    <property type="entry name" value="Fur_like"/>
    <property type="match status" value="1"/>
</dbReference>
<keyword evidence="5" id="KW-0862">Zinc</keyword>
<evidence type="ECO:0000256" key="2">
    <source>
        <dbReference type="ARBA" id="ARBA00007957"/>
    </source>
</evidence>
<accession>A0ABX2T0P9</accession>
<dbReference type="RefSeq" id="WP_179941745.1">
    <property type="nucleotide sequence ID" value="NZ_JACBYF010000019.1"/>
</dbReference>
<keyword evidence="4" id="KW-0678">Repressor</keyword>
<keyword evidence="3" id="KW-0963">Cytoplasm</keyword>
<reference evidence="9 10" key="1">
    <citation type="submission" date="2020-07" db="EMBL/GenBank/DDBJ databases">
        <title>MOT database genomes.</title>
        <authorList>
            <person name="Joseph S."/>
            <person name="Aduse-Opoku J."/>
            <person name="Hashim A."/>
            <person name="Wade W."/>
            <person name="Curtis M."/>
        </authorList>
    </citation>
    <scope>NUCLEOTIDE SEQUENCE [LARGE SCALE GENOMIC DNA]</scope>
    <source>
        <strain evidence="9 10">CIP 106318</strain>
    </source>
</reference>
<evidence type="ECO:0000256" key="3">
    <source>
        <dbReference type="ARBA" id="ARBA00022490"/>
    </source>
</evidence>
<evidence type="ECO:0000256" key="5">
    <source>
        <dbReference type="ARBA" id="ARBA00022833"/>
    </source>
</evidence>
<protein>
    <submittedName>
        <fullName evidence="9">Transcriptional repressor</fullName>
    </submittedName>
</protein>
<evidence type="ECO:0000313" key="10">
    <source>
        <dbReference type="Proteomes" id="UP000531840"/>
    </source>
</evidence>
<dbReference type="PANTHER" id="PTHR33202">
    <property type="entry name" value="ZINC UPTAKE REGULATION PROTEIN"/>
    <property type="match status" value="1"/>
</dbReference>